<reference evidence="1 2" key="1">
    <citation type="journal article" date="2019" name="Genome Biol. Evol.">
        <title>Whole-Genome Sequencing of the Giant Devil Catfish, Bagarius yarrelli.</title>
        <authorList>
            <person name="Jiang W."/>
            <person name="Lv Y."/>
            <person name="Cheng L."/>
            <person name="Yang K."/>
            <person name="Chao B."/>
            <person name="Wang X."/>
            <person name="Li Y."/>
            <person name="Pan X."/>
            <person name="You X."/>
            <person name="Zhang Y."/>
            <person name="Yang J."/>
            <person name="Li J."/>
            <person name="Zhang X."/>
            <person name="Liu S."/>
            <person name="Sun C."/>
            <person name="Yang J."/>
            <person name="Shi Q."/>
        </authorList>
    </citation>
    <scope>NUCLEOTIDE SEQUENCE [LARGE SCALE GENOMIC DNA]</scope>
    <source>
        <strain evidence="1">JWS20170419001</strain>
        <tissue evidence="1">Muscle</tissue>
    </source>
</reference>
<evidence type="ECO:0000313" key="1">
    <source>
        <dbReference type="EMBL" id="TSK82139.1"/>
    </source>
</evidence>
<comment type="caution">
    <text evidence="1">The sequence shown here is derived from an EMBL/GenBank/DDBJ whole genome shotgun (WGS) entry which is preliminary data.</text>
</comment>
<organism evidence="1 2">
    <name type="scientific">Bagarius yarrelli</name>
    <name type="common">Goonch</name>
    <name type="synonym">Bagrus yarrelli</name>
    <dbReference type="NCBI Taxonomy" id="175774"/>
    <lineage>
        <taxon>Eukaryota</taxon>
        <taxon>Metazoa</taxon>
        <taxon>Chordata</taxon>
        <taxon>Craniata</taxon>
        <taxon>Vertebrata</taxon>
        <taxon>Euteleostomi</taxon>
        <taxon>Actinopterygii</taxon>
        <taxon>Neopterygii</taxon>
        <taxon>Teleostei</taxon>
        <taxon>Ostariophysi</taxon>
        <taxon>Siluriformes</taxon>
        <taxon>Sisoridae</taxon>
        <taxon>Sisorinae</taxon>
        <taxon>Bagarius</taxon>
    </lineage>
</organism>
<dbReference type="Proteomes" id="UP000319801">
    <property type="component" value="Unassembled WGS sequence"/>
</dbReference>
<evidence type="ECO:0000313" key="2">
    <source>
        <dbReference type="Proteomes" id="UP000319801"/>
    </source>
</evidence>
<keyword evidence="2" id="KW-1185">Reference proteome</keyword>
<protein>
    <submittedName>
        <fullName evidence="1">Uncharacterized protein</fullName>
    </submittedName>
</protein>
<sequence>MTRDWKTLLLSNHVPLPSLSAPPPAFFSPAPCPDRITVDLPSHYNDRCGCGLPAVSTKRTKLLRFRAVSARNVTLLSSITLQILDWQRE</sequence>
<accession>A0A556TV53</accession>
<name>A0A556TV53_BAGYA</name>
<gene>
    <name evidence="1" type="ORF">Baya_5035</name>
</gene>
<proteinExistence type="predicted"/>
<dbReference type="EMBL" id="VCAZ01000021">
    <property type="protein sequence ID" value="TSK82139.1"/>
    <property type="molecule type" value="Genomic_DNA"/>
</dbReference>
<dbReference type="AlphaFoldDB" id="A0A556TV53"/>